<dbReference type="AlphaFoldDB" id="A0A2K4ZCG3"/>
<keyword evidence="3 5" id="KW-0378">Hydrolase</keyword>
<evidence type="ECO:0000256" key="3">
    <source>
        <dbReference type="ARBA" id="ARBA00022801"/>
    </source>
</evidence>
<protein>
    <submittedName>
        <fullName evidence="5">Putative peptidase</fullName>
        <ecNumber evidence="5">3.4.21.-</ecNumber>
    </submittedName>
</protein>
<dbReference type="OrthoDB" id="9803966at2"/>
<dbReference type="PANTHER" id="PTHR20842:SF0">
    <property type="entry name" value="ALPHA-ASPARTYL DIPEPTIDASE"/>
    <property type="match status" value="1"/>
</dbReference>
<dbReference type="GO" id="GO:0008236">
    <property type="term" value="F:serine-type peptidase activity"/>
    <property type="evidence" value="ECO:0007669"/>
    <property type="project" value="UniProtKB-KW"/>
</dbReference>
<sequence length="186" mass="20217">MRVLLTSAGLETEEIKGCFVDMAGKDMSDVKALFIPTAAIDPDAIEVLPKCMNDLLKCGVSGENIDVFDLHTGMEPEKLQQYDVVYLCGGNTRYLLERINATGFHESLMAYINDNGLVIGVSAGSIIFANNLENNLGLADTKLDVHCITGESRGKMAYPLKKNVKLTNTCALVIRDFPDGVEIIGE</sequence>
<comment type="similarity">
    <text evidence="1">Belongs to the peptidase S51 family.</text>
</comment>
<dbReference type="RefSeq" id="WP_103238268.1">
    <property type="nucleotide sequence ID" value="NZ_JANJZD010000004.1"/>
</dbReference>
<organism evidence="5 6">
    <name type="scientific">Acetatifactor muris</name>
    <dbReference type="NCBI Taxonomy" id="879566"/>
    <lineage>
        <taxon>Bacteria</taxon>
        <taxon>Bacillati</taxon>
        <taxon>Bacillota</taxon>
        <taxon>Clostridia</taxon>
        <taxon>Lachnospirales</taxon>
        <taxon>Lachnospiraceae</taxon>
        <taxon>Acetatifactor</taxon>
    </lineage>
</organism>
<dbReference type="GO" id="GO:0006508">
    <property type="term" value="P:proteolysis"/>
    <property type="evidence" value="ECO:0007669"/>
    <property type="project" value="UniProtKB-KW"/>
</dbReference>
<keyword evidence="2" id="KW-0645">Protease</keyword>
<dbReference type="Proteomes" id="UP000236311">
    <property type="component" value="Unassembled WGS sequence"/>
</dbReference>
<dbReference type="InterPro" id="IPR029062">
    <property type="entry name" value="Class_I_gatase-like"/>
</dbReference>
<dbReference type="InterPro" id="IPR005320">
    <property type="entry name" value="Peptidase_S51"/>
</dbReference>
<dbReference type="PANTHER" id="PTHR20842">
    <property type="entry name" value="PROTEASE S51 ALPHA-ASPARTYL DIPEPTIDASE"/>
    <property type="match status" value="1"/>
</dbReference>
<evidence type="ECO:0000256" key="2">
    <source>
        <dbReference type="ARBA" id="ARBA00022670"/>
    </source>
</evidence>
<dbReference type="EMBL" id="OFSM01000004">
    <property type="protein sequence ID" value="SOY28142.1"/>
    <property type="molecule type" value="Genomic_DNA"/>
</dbReference>
<evidence type="ECO:0000313" key="5">
    <source>
        <dbReference type="EMBL" id="SOY28142.1"/>
    </source>
</evidence>
<dbReference type="Pfam" id="PF03575">
    <property type="entry name" value="Peptidase_S51"/>
    <property type="match status" value="1"/>
</dbReference>
<evidence type="ECO:0000313" key="6">
    <source>
        <dbReference type="Proteomes" id="UP000236311"/>
    </source>
</evidence>
<gene>
    <name evidence="5" type="ORF">AMURIS_00849</name>
</gene>
<dbReference type="SUPFAM" id="SSF52317">
    <property type="entry name" value="Class I glutamine amidotransferase-like"/>
    <property type="match status" value="1"/>
</dbReference>
<accession>A0A2K4ZCG3</accession>
<evidence type="ECO:0000256" key="4">
    <source>
        <dbReference type="ARBA" id="ARBA00022825"/>
    </source>
</evidence>
<reference evidence="5 6" key="1">
    <citation type="submission" date="2018-01" db="EMBL/GenBank/DDBJ databases">
        <authorList>
            <person name="Gaut B.S."/>
            <person name="Morton B.R."/>
            <person name="Clegg M.T."/>
            <person name="Duvall M.R."/>
        </authorList>
    </citation>
    <scope>NUCLEOTIDE SEQUENCE [LARGE SCALE GENOMIC DNA]</scope>
    <source>
        <strain evidence="5">GP69</strain>
    </source>
</reference>
<proteinExistence type="inferred from homology"/>
<keyword evidence="6" id="KW-1185">Reference proteome</keyword>
<keyword evidence="4" id="KW-0720">Serine protease</keyword>
<dbReference type="Gene3D" id="3.40.50.880">
    <property type="match status" value="1"/>
</dbReference>
<evidence type="ECO:0000256" key="1">
    <source>
        <dbReference type="ARBA" id="ARBA00006534"/>
    </source>
</evidence>
<name>A0A2K4ZCG3_9FIRM</name>
<dbReference type="EC" id="3.4.21.-" evidence="5"/>